<keyword evidence="1" id="KW-0378">Hydrolase</keyword>
<evidence type="ECO:0000313" key="1">
    <source>
        <dbReference type="EMBL" id="QQK08673.1"/>
    </source>
</evidence>
<sequence>MNKFQWLNWANELRSLALSGLFYCKDENLLKEYEKIRDLSYDIIEGYSSHSYEEIEEFFSKDAGYQTPKLDSRAAVFNENKILLVQENNGLWTLPGGWVEPDLSIKENIIKEVKEEAGLRVKPTRLIAIQDRKKHNRPIYIYDLCRFFVLCEYINGEFEENEETIKSGYFKLDNLPQLMTSKTNYKQIEMCFNAYNNLSSDVLFD</sequence>
<evidence type="ECO:0000313" key="2">
    <source>
        <dbReference type="Proteomes" id="UP000595814"/>
    </source>
</evidence>
<reference evidence="1 2" key="1">
    <citation type="journal article" date="2022" name="Int. J. Syst. Evol. Microbiol.">
        <title>Miniphocaeibacter halophilus sp. nov., an ammonium-tolerant acetate-producing bacterium isolated from a biogas system.</title>
        <authorList>
            <person name="Schnurer A."/>
            <person name="Singh A."/>
            <person name="Bi S."/>
            <person name="Qiao W."/>
            <person name="Westerholm M."/>
        </authorList>
    </citation>
    <scope>NUCLEOTIDE SEQUENCE [LARGE SCALE GENOMIC DNA]</scope>
    <source>
        <strain evidence="1 2">AMB_01</strain>
    </source>
</reference>
<dbReference type="Proteomes" id="UP000595814">
    <property type="component" value="Chromosome"/>
</dbReference>
<dbReference type="EMBL" id="CP066744">
    <property type="protein sequence ID" value="QQK08673.1"/>
    <property type="molecule type" value="Genomic_DNA"/>
</dbReference>
<organism evidence="1 2">
    <name type="scientific">Miniphocaeibacter halophilus</name>
    <dbReference type="NCBI Taxonomy" id="2931922"/>
    <lineage>
        <taxon>Bacteria</taxon>
        <taxon>Bacillati</taxon>
        <taxon>Bacillota</taxon>
        <taxon>Tissierellia</taxon>
        <taxon>Tissierellales</taxon>
        <taxon>Peptoniphilaceae</taxon>
        <taxon>Miniphocaeibacter</taxon>
    </lineage>
</organism>
<name>A0AC61N140_9FIRM</name>
<accession>A0AC61N140</accession>
<proteinExistence type="predicted"/>
<protein>
    <submittedName>
        <fullName evidence="1">NUDIX hydrolase</fullName>
    </submittedName>
</protein>
<keyword evidence="2" id="KW-1185">Reference proteome</keyword>
<gene>
    <name evidence="1" type="ORF">JFY71_03790</name>
</gene>